<evidence type="ECO:0000256" key="4">
    <source>
        <dbReference type="PROSITE-ProRule" id="PRU00433"/>
    </source>
</evidence>
<dbReference type="InterPro" id="IPR036909">
    <property type="entry name" value="Cyt_c-like_dom_sf"/>
</dbReference>
<keyword evidence="1 4" id="KW-0349">Heme</keyword>
<dbReference type="SUPFAM" id="SSF46626">
    <property type="entry name" value="Cytochrome c"/>
    <property type="match status" value="1"/>
</dbReference>
<dbReference type="PROSITE" id="PS51257">
    <property type="entry name" value="PROKAR_LIPOPROTEIN"/>
    <property type="match status" value="1"/>
</dbReference>
<reference evidence="7" key="1">
    <citation type="submission" date="2019-04" db="EMBL/GenBank/DDBJ databases">
        <authorList>
            <consortium name="Science for Life Laboratories"/>
        </authorList>
    </citation>
    <scope>NUCLEOTIDE SEQUENCE</scope>
    <source>
        <strain evidence="7">MBLW1</strain>
    </source>
</reference>
<protein>
    <recommendedName>
        <fullName evidence="6">Cytochrome c domain-containing protein</fullName>
    </recommendedName>
</protein>
<evidence type="ECO:0000256" key="1">
    <source>
        <dbReference type="ARBA" id="ARBA00022617"/>
    </source>
</evidence>
<dbReference type="GO" id="GO:0020037">
    <property type="term" value="F:heme binding"/>
    <property type="evidence" value="ECO:0007669"/>
    <property type="project" value="InterPro"/>
</dbReference>
<dbReference type="InterPro" id="IPR011429">
    <property type="entry name" value="Cyt_c_Planctomycete-type"/>
</dbReference>
<keyword evidence="2 4" id="KW-0479">Metal-binding</keyword>
<evidence type="ECO:0000313" key="7">
    <source>
        <dbReference type="EMBL" id="VIP01714.1"/>
    </source>
</evidence>
<dbReference type="RefSeq" id="WP_162656967.1">
    <property type="nucleotide sequence ID" value="NZ_LR593887.1"/>
</dbReference>
<organism evidence="7">
    <name type="scientific">Tuwongella immobilis</name>
    <dbReference type="NCBI Taxonomy" id="692036"/>
    <lineage>
        <taxon>Bacteria</taxon>
        <taxon>Pseudomonadati</taxon>
        <taxon>Planctomycetota</taxon>
        <taxon>Planctomycetia</taxon>
        <taxon>Gemmatales</taxon>
        <taxon>Gemmataceae</taxon>
        <taxon>Tuwongella</taxon>
    </lineage>
</organism>
<dbReference type="Pfam" id="PF07635">
    <property type="entry name" value="PSCyt1"/>
    <property type="match status" value="1"/>
</dbReference>
<dbReference type="KEGG" id="tim:GMBLW1_22460"/>
<dbReference type="InterPro" id="IPR011444">
    <property type="entry name" value="DUF1549"/>
</dbReference>
<feature type="domain" description="Cytochrome c" evidence="6">
    <location>
        <begin position="27"/>
        <end position="226"/>
    </location>
</feature>
<dbReference type="PANTHER" id="PTHR35889">
    <property type="entry name" value="CYCLOINULO-OLIGOSACCHARIDE FRUCTANOTRANSFERASE-RELATED"/>
    <property type="match status" value="1"/>
</dbReference>
<proteinExistence type="predicted"/>
<dbReference type="InterPro" id="IPR009056">
    <property type="entry name" value="Cyt_c-like_dom"/>
</dbReference>
<dbReference type="Proteomes" id="UP000464378">
    <property type="component" value="Chromosome"/>
</dbReference>
<keyword evidence="3 4" id="KW-0408">Iron</keyword>
<dbReference type="AlphaFoldDB" id="A0A6C2YK13"/>
<evidence type="ECO:0000256" key="3">
    <source>
        <dbReference type="ARBA" id="ARBA00023004"/>
    </source>
</evidence>
<dbReference type="Pfam" id="PF07583">
    <property type="entry name" value="PSCyt2"/>
    <property type="match status" value="1"/>
</dbReference>
<name>A0A6C2YK13_9BACT</name>
<evidence type="ECO:0000256" key="5">
    <source>
        <dbReference type="SAM" id="Coils"/>
    </source>
</evidence>
<evidence type="ECO:0000256" key="2">
    <source>
        <dbReference type="ARBA" id="ARBA00022723"/>
    </source>
</evidence>
<dbReference type="PROSITE" id="PS51007">
    <property type="entry name" value="CYTC"/>
    <property type="match status" value="1"/>
</dbReference>
<evidence type="ECO:0000313" key="8">
    <source>
        <dbReference type="Proteomes" id="UP000464378"/>
    </source>
</evidence>
<sequence>MRKQLIASASWTGLLACCLFPATVRGTDFRIDADYFEAKIRPILLDSCGRCHGPTTQQHGLRLDSRQSLLTGGDSGPAIVPGKPQESLLLKAVQRTGTLKMPPGKPLSAAQIADLTKWIEAGAPWPDSAIATKPTAAAPHWAFQPVKSPPVPQPKMADRVRNPIDSFVLTKLEQANLSPSPLADRRTLIRRVTLDLTGLPPTMAEVEAFVADPDPQAYAKLVDRLLASPHYGEQWARHWLDVARYSDSKGYVYGREERMWIHAWAYRDWVVQAFNRDLPYDQFLKLQIAADQLAKDNPSDLAAMGFLTLNRRFLGVTHDIVDDRIDTLTRGMLGLTVSCARCHDHKFDPIPTEDYYSLYGIFRSSSERDVVAGEPLMPGDRKAFETALADQRKKLEDERAKARREAAERNRKRVGEYLAAQLELHKYPEEGFDQILAASDIIPATVRQWREYLTRAGQSQHPVFAAWHAFAKLPADGFAAQAMAVTTQLQSLPADRLHPIVKARFASSPASMRDVVDRYTALFQEAERLSAQDADAKPEWAAIRRVLFDPLSPCEVPDEPIVDAEQFFPSDVVTRLWQLQGNVDRFVMQSPMAPKFATILVDRPTPMTARIFRRGNPAMPTTEAPRRFLKAISPENRANFQSGSGRRELAEAIANPQNPLTARVMVNRLWMHHFGAGLVRTPSDFGTRAEPPTHPELLDWLADSFVRNRWSLKEMHRLMVLSATYQQASSGPADAAAFQKAELADPENKLLWRTNPRRLRFEELRDAMFAVTGELDRTVGGRAVNLFSSPFSKRRSVYGVIDREFFPELLRVFDMANPDLHIPQRSETIVPQQALFFLNHPLPIERAKAIVQHPLIQSAKTPEAKVDAMMRLLVQRPATAAEVAAAVEWVRQREASSEQAKKQYKPNSWKYGVGAYDPKSGAVSNFRELPYFTGEAWQGGPDWPNAGFGWAQLTASGGHPGNTLNDAVVRRWTSPIAGKVTIRSLLVHDVAQGDGVRATIHHHRLGKLLSADVYNRRQHLNVTEIVVQPGDTIDFTVDILNQLNSDQYTWTATIAPVPDSATTPPTKPLPSFDSKAEFGGPETPQLTAWEQLAQTLLMANEFTFLD</sequence>
<accession>A0A6C2YK13</accession>
<dbReference type="PANTHER" id="PTHR35889:SF3">
    <property type="entry name" value="F-BOX DOMAIN-CONTAINING PROTEIN"/>
    <property type="match status" value="1"/>
</dbReference>
<dbReference type="EMBL" id="LR586016">
    <property type="protein sequence ID" value="VIP01714.1"/>
    <property type="molecule type" value="Genomic_DNA"/>
</dbReference>
<dbReference type="Pfam" id="PF07587">
    <property type="entry name" value="PSD1"/>
    <property type="match status" value="1"/>
</dbReference>
<dbReference type="EMBL" id="LR593887">
    <property type="protein sequence ID" value="VTR99230.1"/>
    <property type="molecule type" value="Genomic_DNA"/>
</dbReference>
<keyword evidence="5" id="KW-0175">Coiled coil</keyword>
<feature type="coiled-coil region" evidence="5">
    <location>
        <begin position="381"/>
        <end position="412"/>
    </location>
</feature>
<keyword evidence="8" id="KW-1185">Reference proteome</keyword>
<dbReference type="GO" id="GO:0046872">
    <property type="term" value="F:metal ion binding"/>
    <property type="evidence" value="ECO:0007669"/>
    <property type="project" value="UniProtKB-KW"/>
</dbReference>
<evidence type="ECO:0000259" key="6">
    <source>
        <dbReference type="PROSITE" id="PS51007"/>
    </source>
</evidence>
<dbReference type="GO" id="GO:0009055">
    <property type="term" value="F:electron transfer activity"/>
    <property type="evidence" value="ECO:0007669"/>
    <property type="project" value="InterPro"/>
</dbReference>
<dbReference type="InParanoid" id="A0A6C2YK13"/>
<dbReference type="InterPro" id="IPR022655">
    <property type="entry name" value="DUF1553"/>
</dbReference>
<gene>
    <name evidence="7" type="ORF">GMBLW1_22460</name>
</gene>